<dbReference type="Proteomes" id="UP000054988">
    <property type="component" value="Unassembled WGS sequence"/>
</dbReference>
<feature type="region of interest" description="Disordered" evidence="1">
    <location>
        <begin position="130"/>
        <end position="172"/>
    </location>
</feature>
<proteinExistence type="predicted"/>
<evidence type="ECO:0000313" key="3">
    <source>
        <dbReference type="Proteomes" id="UP000054988"/>
    </source>
</evidence>
<name>A0A0W0EZ33_MONRR</name>
<reference evidence="2 3" key="1">
    <citation type="submission" date="2015-12" db="EMBL/GenBank/DDBJ databases">
        <title>Draft genome sequence of Moniliophthora roreri, the causal agent of frosty pod rot of cacao.</title>
        <authorList>
            <person name="Aime M.C."/>
            <person name="Diaz-Valderrama J.R."/>
            <person name="Kijpornyongpan T."/>
            <person name="Phillips-Mora W."/>
        </authorList>
    </citation>
    <scope>NUCLEOTIDE SEQUENCE [LARGE SCALE GENOMIC DNA]</scope>
    <source>
        <strain evidence="2 3">MCA 2952</strain>
    </source>
</reference>
<dbReference type="EMBL" id="LATX01002435">
    <property type="protein sequence ID" value="KTB29325.1"/>
    <property type="molecule type" value="Genomic_DNA"/>
</dbReference>
<gene>
    <name evidence="2" type="ORF">WG66_18085</name>
</gene>
<dbReference type="AlphaFoldDB" id="A0A0W0EZ33"/>
<feature type="compositionally biased region" description="Basic and acidic residues" evidence="1">
    <location>
        <begin position="135"/>
        <end position="148"/>
    </location>
</feature>
<sequence length="172" mass="19011">MSFAISQAPNAQVLFGGIVVPERDVIDEIVELYVDFEGGDTEPSFGGAFEVEGVEEMERILEAFMVTNGSSEIHSSLGHVANAEYTNPNVVINNSTLATPDTATRTLWQRSLNVNAQRHFNIPAIKLNTQSKSQNENRKQKVGLEAEHSNSISNQRHVPPPSLYKMLSTGWR</sequence>
<evidence type="ECO:0000313" key="2">
    <source>
        <dbReference type="EMBL" id="KTB29325.1"/>
    </source>
</evidence>
<protein>
    <submittedName>
        <fullName evidence="2">Uncharacterized protein</fullName>
    </submittedName>
</protein>
<organism evidence="2 3">
    <name type="scientific">Moniliophthora roreri</name>
    <name type="common">Frosty pod rot fungus</name>
    <name type="synonym">Monilia roreri</name>
    <dbReference type="NCBI Taxonomy" id="221103"/>
    <lineage>
        <taxon>Eukaryota</taxon>
        <taxon>Fungi</taxon>
        <taxon>Dikarya</taxon>
        <taxon>Basidiomycota</taxon>
        <taxon>Agaricomycotina</taxon>
        <taxon>Agaricomycetes</taxon>
        <taxon>Agaricomycetidae</taxon>
        <taxon>Agaricales</taxon>
        <taxon>Marasmiineae</taxon>
        <taxon>Marasmiaceae</taxon>
        <taxon>Moniliophthora</taxon>
    </lineage>
</organism>
<accession>A0A0W0EZ33</accession>
<comment type="caution">
    <text evidence="2">The sequence shown here is derived from an EMBL/GenBank/DDBJ whole genome shotgun (WGS) entry which is preliminary data.</text>
</comment>
<evidence type="ECO:0000256" key="1">
    <source>
        <dbReference type="SAM" id="MobiDB-lite"/>
    </source>
</evidence>